<evidence type="ECO:0000256" key="1">
    <source>
        <dbReference type="SAM" id="MobiDB-lite"/>
    </source>
</evidence>
<dbReference type="AlphaFoldDB" id="A0A0W0FQB8"/>
<proteinExistence type="predicted"/>
<evidence type="ECO:0000313" key="2">
    <source>
        <dbReference type="EMBL" id="KTB38466.1"/>
    </source>
</evidence>
<name>A0A0W0FQB8_MONRR</name>
<sequence>MTGAIAVLHPSLDITNLPLHVILPDTDSNGDRFTTDEDISPNDPAFLQKVIAHRRGFKRATEISKGQFLLQLRQRCIGMVQTPVPSSTIPQTDTSRLVDVPASRCSSTPMAGVSSLPPNK</sequence>
<reference evidence="2 3" key="1">
    <citation type="submission" date="2015-12" db="EMBL/GenBank/DDBJ databases">
        <title>Draft genome sequence of Moniliophthora roreri, the causal agent of frosty pod rot of cacao.</title>
        <authorList>
            <person name="Aime M.C."/>
            <person name="Diaz-Valderrama J.R."/>
            <person name="Kijpornyongpan T."/>
            <person name="Phillips-Mora W."/>
        </authorList>
    </citation>
    <scope>NUCLEOTIDE SEQUENCE [LARGE SCALE GENOMIC DNA]</scope>
    <source>
        <strain evidence="2 3">MCA 2952</strain>
    </source>
</reference>
<evidence type="ECO:0000313" key="3">
    <source>
        <dbReference type="Proteomes" id="UP000054988"/>
    </source>
</evidence>
<organism evidence="2 3">
    <name type="scientific">Moniliophthora roreri</name>
    <name type="common">Frosty pod rot fungus</name>
    <name type="synonym">Monilia roreri</name>
    <dbReference type="NCBI Taxonomy" id="221103"/>
    <lineage>
        <taxon>Eukaryota</taxon>
        <taxon>Fungi</taxon>
        <taxon>Dikarya</taxon>
        <taxon>Basidiomycota</taxon>
        <taxon>Agaricomycotina</taxon>
        <taxon>Agaricomycetes</taxon>
        <taxon>Agaricomycetidae</taxon>
        <taxon>Agaricales</taxon>
        <taxon>Marasmiineae</taxon>
        <taxon>Marasmiaceae</taxon>
        <taxon>Moniliophthora</taxon>
    </lineage>
</organism>
<comment type="caution">
    <text evidence="2">The sequence shown here is derived from an EMBL/GenBank/DDBJ whole genome shotgun (WGS) entry which is preliminary data.</text>
</comment>
<feature type="compositionally biased region" description="Polar residues" evidence="1">
    <location>
        <begin position="84"/>
        <end position="95"/>
    </location>
</feature>
<dbReference type="Proteomes" id="UP000054988">
    <property type="component" value="Unassembled WGS sequence"/>
</dbReference>
<feature type="region of interest" description="Disordered" evidence="1">
    <location>
        <begin position="84"/>
        <end position="120"/>
    </location>
</feature>
<gene>
    <name evidence="2" type="ORF">WG66_8950</name>
</gene>
<protein>
    <submittedName>
        <fullName evidence="2">Uncharacterized protein</fullName>
    </submittedName>
</protein>
<accession>A0A0W0FQB8</accession>
<dbReference type="EMBL" id="LATX01001759">
    <property type="protein sequence ID" value="KTB38466.1"/>
    <property type="molecule type" value="Genomic_DNA"/>
</dbReference>